<dbReference type="GO" id="GO:0003723">
    <property type="term" value="F:RNA binding"/>
    <property type="evidence" value="ECO:0007669"/>
    <property type="project" value="UniProtKB-UniRule"/>
</dbReference>
<dbReference type="HAMAP" id="MF_00945_B">
    <property type="entry name" value="NusA_B"/>
    <property type="match status" value="1"/>
</dbReference>
<keyword evidence="4 7" id="KW-0694">RNA-binding</keyword>
<keyword evidence="5 7" id="KW-0805">Transcription regulation</keyword>
<dbReference type="GO" id="GO:0000166">
    <property type="term" value="F:nucleotide binding"/>
    <property type="evidence" value="ECO:0007669"/>
    <property type="project" value="InterPro"/>
</dbReference>
<dbReference type="InterPro" id="IPR013735">
    <property type="entry name" value="TF_NusA_N"/>
</dbReference>
<dbReference type="Proteomes" id="UP000033769">
    <property type="component" value="Unassembled WGS sequence"/>
</dbReference>
<keyword evidence="2 7" id="KW-0963">Cytoplasm</keyword>
<evidence type="ECO:0000313" key="10">
    <source>
        <dbReference type="EMBL" id="SPR10961.1"/>
    </source>
</evidence>
<dbReference type="FunFam" id="3.30.300.20:FF:000005">
    <property type="entry name" value="Transcription termination/antitermination protein NusA"/>
    <property type="match status" value="1"/>
</dbReference>
<dbReference type="Pfam" id="PF26594">
    <property type="entry name" value="KH_NusA_2nd"/>
    <property type="match status" value="1"/>
</dbReference>
<evidence type="ECO:0000256" key="4">
    <source>
        <dbReference type="ARBA" id="ARBA00022884"/>
    </source>
</evidence>
<dbReference type="InterPro" id="IPR003029">
    <property type="entry name" value="S1_domain"/>
</dbReference>
<dbReference type="InterPro" id="IPR004087">
    <property type="entry name" value="KH_dom"/>
</dbReference>
<evidence type="ECO:0000313" key="12">
    <source>
        <dbReference type="Proteomes" id="UP000244959"/>
    </source>
</evidence>
<dbReference type="Gene3D" id="2.40.50.140">
    <property type="entry name" value="Nucleic acid-binding proteins"/>
    <property type="match status" value="1"/>
</dbReference>
<evidence type="ECO:0000256" key="7">
    <source>
        <dbReference type="HAMAP-Rule" id="MF_00945"/>
    </source>
</evidence>
<evidence type="ECO:0000259" key="8">
    <source>
        <dbReference type="PROSITE" id="PS50126"/>
    </source>
</evidence>
<dbReference type="PATRIC" id="fig|1359184.3.peg.2980"/>
<dbReference type="Pfam" id="PF00575">
    <property type="entry name" value="S1"/>
    <property type="match status" value="1"/>
</dbReference>
<dbReference type="Pfam" id="PF13184">
    <property type="entry name" value="KH_NusA_1st"/>
    <property type="match status" value="1"/>
</dbReference>
<dbReference type="InterPro" id="IPR010995">
    <property type="entry name" value="DNA_repair_Rad51/TF_NusA_a-hlx"/>
</dbReference>
<reference evidence="12" key="3">
    <citation type="submission" date="2018-03" db="EMBL/GenBank/DDBJ databases">
        <authorList>
            <person name="Batty M. E."/>
            <person name="Batty M E."/>
        </authorList>
    </citation>
    <scope>NUCLEOTIDE SEQUENCE [LARGE SCALE GENOMIC DNA]</scope>
    <source>
        <strain evidence="12">Gilliam</strain>
    </source>
</reference>
<dbReference type="GO" id="GO:0006353">
    <property type="term" value="P:DNA-templated transcription termination"/>
    <property type="evidence" value="ECO:0007669"/>
    <property type="project" value="UniProtKB-UniRule"/>
</dbReference>
<comment type="similarity">
    <text evidence="7">Belongs to the NusA family.</text>
</comment>
<dbReference type="InterPro" id="IPR010213">
    <property type="entry name" value="TF_NusA"/>
</dbReference>
<dbReference type="InterPro" id="IPR012340">
    <property type="entry name" value="NA-bd_OB-fold"/>
</dbReference>
<evidence type="ECO:0000256" key="3">
    <source>
        <dbReference type="ARBA" id="ARBA00022814"/>
    </source>
</evidence>
<dbReference type="InterPro" id="IPR009019">
    <property type="entry name" value="KH_sf_prok-type"/>
</dbReference>
<organism evidence="9 11">
    <name type="scientific">Orientia tsutsugamushi str. Gilliam</name>
    <dbReference type="NCBI Taxonomy" id="1359184"/>
    <lineage>
        <taxon>Bacteria</taxon>
        <taxon>Pseudomonadati</taxon>
        <taxon>Pseudomonadota</taxon>
        <taxon>Alphaproteobacteria</taxon>
        <taxon>Rickettsiales</taxon>
        <taxon>Rickettsiaceae</taxon>
        <taxon>Rickettsieae</taxon>
        <taxon>Orientia</taxon>
    </lineage>
</organism>
<reference evidence="9 11" key="1">
    <citation type="submission" date="2015-02" db="EMBL/GenBank/DDBJ databases">
        <title>Genome Sequencing of Rickettsiales.</title>
        <authorList>
            <person name="Daugherty S.C."/>
            <person name="Su Q."/>
            <person name="Abolude K."/>
            <person name="Beier-Sexton M."/>
            <person name="Carlyon J.A."/>
            <person name="Carter R."/>
            <person name="Day N.P."/>
            <person name="Dumler S.J."/>
            <person name="Dyachenko V."/>
            <person name="Godinez A."/>
            <person name="Kurtti T.J."/>
            <person name="Lichay M."/>
            <person name="Mullins K.E."/>
            <person name="Ott S."/>
            <person name="Pappas-Brown V."/>
            <person name="Paris D.H."/>
            <person name="Patel P."/>
            <person name="Richards A.L."/>
            <person name="Sadzewicz L."/>
            <person name="Sears K."/>
            <person name="Seidman D."/>
            <person name="Sengamalay N."/>
            <person name="Stenos J."/>
            <person name="Tallon L.J."/>
            <person name="Vincent G."/>
            <person name="Fraser C.M."/>
            <person name="Munderloh U."/>
            <person name="Dunning-Hotopp J.C."/>
        </authorList>
    </citation>
    <scope>NUCLEOTIDE SEQUENCE [LARGE SCALE GENOMIC DNA]</scope>
    <source>
        <strain evidence="9 11">Gilliam</strain>
    </source>
</reference>
<dbReference type="SMART" id="SM00316">
    <property type="entry name" value="S1"/>
    <property type="match status" value="1"/>
</dbReference>
<dbReference type="EMBL" id="LS398551">
    <property type="protein sequence ID" value="SPR10961.1"/>
    <property type="molecule type" value="Genomic_DNA"/>
</dbReference>
<dbReference type="PANTHER" id="PTHR22648:SF0">
    <property type="entry name" value="TRANSCRIPTION TERMINATION_ANTITERMINATION PROTEIN NUSA"/>
    <property type="match status" value="1"/>
</dbReference>
<dbReference type="PROSITE" id="PS50126">
    <property type="entry name" value="S1"/>
    <property type="match status" value="1"/>
</dbReference>
<accession>A0A0F3MCJ6</accession>
<evidence type="ECO:0000256" key="6">
    <source>
        <dbReference type="ARBA" id="ARBA00023163"/>
    </source>
</evidence>
<dbReference type="InterPro" id="IPR015946">
    <property type="entry name" value="KH_dom-like_a/b"/>
</dbReference>
<dbReference type="Gene3D" id="3.30.1480.10">
    <property type="entry name" value="NusA, N-terminal domain"/>
    <property type="match status" value="1"/>
</dbReference>
<gene>
    <name evidence="7 9" type="primary">nusA</name>
    <name evidence="10" type="ORF">GILLIAM_02195</name>
    <name evidence="9" type="ORF">OTSGILL_0698</name>
</gene>
<dbReference type="GO" id="GO:0005829">
    <property type="term" value="C:cytosol"/>
    <property type="evidence" value="ECO:0007669"/>
    <property type="project" value="TreeGrafter"/>
</dbReference>
<dbReference type="CDD" id="cd22529">
    <property type="entry name" value="KH-II_NusA_rpt2"/>
    <property type="match status" value="1"/>
</dbReference>
<sequence>MVNPINAEVLRVVNYIARDKDISQDALISIVEEMIQLISKKIYGAEHNIKVEINKKSGECKLYRVLDVVEETEDMCSQISLNDALQLNANIKVGEQIFETLPPINLGRVSAQTARHFIAQKIAEIERRKQYLEVKDRVGEIITVIVSRIDAGNIIGEFGGVEVIIPRDQLIKSEAYKKNDRVKAYVQRVNEELKGPLMFLSRTDNQMLVKLLEMEVPEIYEGTIIIKAVARDPGSRAKVAVFSPDSSIDAVGSCIGMRGNRIKNISHELAGERINVIKWSQDIAGFAINAMSPVQITKVIIDESRRLIELIVSANQLSIAIGRRGQNVRLVSKLLGWNIDIITEEQESSRRTDEFTSATDLFTKNLGIDEMLAQLLVAEGFISIEQIAHADLNALTSIDKLNSELVLELQQKAIDYVNNQNKLILTKLEELGVEQELLETLEIPLESFITLAENGIKNLEDLEELTFSEFNTLVQNNCLSEEEFNYIILTNKKRLTDSVQ</sequence>
<evidence type="ECO:0000256" key="2">
    <source>
        <dbReference type="ARBA" id="ARBA00022490"/>
    </source>
</evidence>
<dbReference type="Gene3D" id="3.30.300.20">
    <property type="match status" value="2"/>
</dbReference>
<comment type="subcellular location">
    <subcellularLocation>
        <location evidence="7">Cytoplasm</location>
    </subcellularLocation>
</comment>
<comment type="subunit">
    <text evidence="7">Monomer. Binds directly to the core enzyme of the DNA-dependent RNA polymerase and to nascent RNA.</text>
</comment>
<keyword evidence="12" id="KW-1185">Reference proteome</keyword>
<dbReference type="SUPFAM" id="SSF54814">
    <property type="entry name" value="Prokaryotic type KH domain (KH-domain type II)"/>
    <property type="match status" value="2"/>
</dbReference>
<dbReference type="SMART" id="SM00322">
    <property type="entry name" value="KH"/>
    <property type="match status" value="2"/>
</dbReference>
<dbReference type="PANTHER" id="PTHR22648">
    <property type="entry name" value="TRANSCRIPTION TERMINATION FACTOR NUSA"/>
    <property type="match status" value="1"/>
</dbReference>
<dbReference type="PROSITE" id="PS50084">
    <property type="entry name" value="KH_TYPE_1"/>
    <property type="match status" value="1"/>
</dbReference>
<protein>
    <recommendedName>
        <fullName evidence="7">Transcription termination/antitermination protein NusA</fullName>
    </recommendedName>
</protein>
<dbReference type="InterPro" id="IPR030842">
    <property type="entry name" value="TF_NusA_bacterial"/>
</dbReference>
<evidence type="ECO:0000256" key="5">
    <source>
        <dbReference type="ARBA" id="ARBA00023015"/>
    </source>
</evidence>
<dbReference type="SUPFAM" id="SSF47794">
    <property type="entry name" value="Rad51 N-terminal domain-like"/>
    <property type="match status" value="1"/>
</dbReference>
<name>A0A0F3MCJ6_ORITS</name>
<dbReference type="GO" id="GO:0031564">
    <property type="term" value="P:transcription antitermination"/>
    <property type="evidence" value="ECO:0007669"/>
    <property type="project" value="UniProtKB-UniRule"/>
</dbReference>
<dbReference type="Gene3D" id="1.10.150.20">
    <property type="entry name" value="5' to 3' exonuclease, C-terminal subdomain"/>
    <property type="match status" value="1"/>
</dbReference>
<dbReference type="Proteomes" id="UP000244959">
    <property type="component" value="Chromosome I"/>
</dbReference>
<dbReference type="NCBIfam" id="TIGR01953">
    <property type="entry name" value="NusA"/>
    <property type="match status" value="1"/>
</dbReference>
<evidence type="ECO:0000313" key="11">
    <source>
        <dbReference type="Proteomes" id="UP000033769"/>
    </source>
</evidence>
<keyword evidence="6 7" id="KW-0804">Transcription</keyword>
<dbReference type="InterPro" id="IPR058582">
    <property type="entry name" value="KH_NusA_2nd"/>
</dbReference>
<keyword evidence="3 7" id="KW-0889">Transcription antitermination</keyword>
<dbReference type="SUPFAM" id="SSF50249">
    <property type="entry name" value="Nucleic acid-binding proteins"/>
    <property type="match status" value="1"/>
</dbReference>
<evidence type="ECO:0000313" key="9">
    <source>
        <dbReference type="EMBL" id="KJV53475.1"/>
    </source>
</evidence>
<comment type="function">
    <text evidence="7">Participates in both transcription termination and antitermination.</text>
</comment>
<dbReference type="AlphaFoldDB" id="A0A0F3MCJ6"/>
<dbReference type="GO" id="GO:0003700">
    <property type="term" value="F:DNA-binding transcription factor activity"/>
    <property type="evidence" value="ECO:0007669"/>
    <property type="project" value="InterPro"/>
</dbReference>
<dbReference type="CDD" id="cd02134">
    <property type="entry name" value="KH-II_NusA_rpt1"/>
    <property type="match status" value="1"/>
</dbReference>
<dbReference type="InterPro" id="IPR025249">
    <property type="entry name" value="TF_NusA_KH_1st"/>
</dbReference>
<evidence type="ECO:0000256" key="1">
    <source>
        <dbReference type="ARBA" id="ARBA00022472"/>
    </source>
</evidence>
<feature type="domain" description="S1 motif" evidence="8">
    <location>
        <begin position="139"/>
        <end position="203"/>
    </location>
</feature>
<dbReference type="FunFam" id="3.30.300.20:FF:000002">
    <property type="entry name" value="Transcription termination/antitermination protein NusA"/>
    <property type="match status" value="1"/>
</dbReference>
<dbReference type="SUPFAM" id="SSF69705">
    <property type="entry name" value="Transcription factor NusA, N-terminal domain"/>
    <property type="match status" value="1"/>
</dbReference>
<dbReference type="RefSeq" id="WP_047220372.1">
    <property type="nucleotide sequence ID" value="NZ_LS398551.1"/>
</dbReference>
<reference evidence="10" key="2">
    <citation type="submission" date="2018-03" db="EMBL/GenBank/DDBJ databases">
        <authorList>
            <person name="Keele B.F."/>
        </authorList>
    </citation>
    <scope>NUCLEOTIDE SEQUENCE [LARGE SCALE GENOMIC DNA]</scope>
    <source>
        <strain evidence="10">Gilliam</strain>
    </source>
</reference>
<keyword evidence="1 7" id="KW-0806">Transcription termination</keyword>
<dbReference type="InterPro" id="IPR036555">
    <property type="entry name" value="NusA_N_sf"/>
</dbReference>
<proteinExistence type="inferred from homology"/>
<dbReference type="Pfam" id="PF08529">
    <property type="entry name" value="NusA_N"/>
    <property type="match status" value="1"/>
</dbReference>
<dbReference type="EMBL" id="LANO01000007">
    <property type="protein sequence ID" value="KJV53475.1"/>
    <property type="molecule type" value="Genomic_DNA"/>
</dbReference>
<dbReference type="CDD" id="cd04455">
    <property type="entry name" value="S1_NusA"/>
    <property type="match status" value="1"/>
</dbReference>